<evidence type="ECO:0000313" key="3">
    <source>
        <dbReference type="Proteomes" id="UP000739538"/>
    </source>
</evidence>
<comment type="caution">
    <text evidence="2">The sequence shown here is derived from an EMBL/GenBank/DDBJ whole genome shotgun (WGS) entry which is preliminary data.</text>
</comment>
<protein>
    <submittedName>
        <fullName evidence="2">DUF1521 domain-containing protein</fullName>
    </submittedName>
</protein>
<dbReference type="AlphaFoldDB" id="A0A956SHB6"/>
<reference evidence="2" key="2">
    <citation type="journal article" date="2021" name="Microbiome">
        <title>Successional dynamics and alternative stable states in a saline activated sludge microbial community over 9 years.</title>
        <authorList>
            <person name="Wang Y."/>
            <person name="Ye J."/>
            <person name="Ju F."/>
            <person name="Liu L."/>
            <person name="Boyd J.A."/>
            <person name="Deng Y."/>
            <person name="Parks D.H."/>
            <person name="Jiang X."/>
            <person name="Yin X."/>
            <person name="Woodcroft B.J."/>
            <person name="Tyson G.W."/>
            <person name="Hugenholtz P."/>
            <person name="Polz M.F."/>
            <person name="Zhang T."/>
        </authorList>
    </citation>
    <scope>NUCLEOTIDE SEQUENCE</scope>
    <source>
        <strain evidence="2">HKST-UBA02</strain>
    </source>
</reference>
<evidence type="ECO:0000259" key="1">
    <source>
        <dbReference type="Pfam" id="PF07481"/>
    </source>
</evidence>
<accession>A0A956SHB6</accession>
<name>A0A956SHB6_UNCEI</name>
<organism evidence="2 3">
    <name type="scientific">Eiseniibacteriota bacterium</name>
    <dbReference type="NCBI Taxonomy" id="2212470"/>
    <lineage>
        <taxon>Bacteria</taxon>
        <taxon>Candidatus Eiseniibacteriota</taxon>
    </lineage>
</organism>
<dbReference type="Pfam" id="PF07481">
    <property type="entry name" value="DUF1521"/>
    <property type="match status" value="1"/>
</dbReference>
<dbReference type="InterPro" id="IPR011086">
    <property type="entry name" value="DUF1521"/>
</dbReference>
<feature type="domain" description="DUF1521" evidence="1">
    <location>
        <begin position="134"/>
        <end position="205"/>
    </location>
</feature>
<reference evidence="2" key="1">
    <citation type="submission" date="2020-04" db="EMBL/GenBank/DDBJ databases">
        <authorList>
            <person name="Zhang T."/>
        </authorList>
    </citation>
    <scope>NUCLEOTIDE SEQUENCE</scope>
    <source>
        <strain evidence="2">HKST-UBA02</strain>
    </source>
</reference>
<evidence type="ECO:0000313" key="2">
    <source>
        <dbReference type="EMBL" id="MCA9758273.1"/>
    </source>
</evidence>
<proteinExistence type="predicted"/>
<dbReference type="Proteomes" id="UP000739538">
    <property type="component" value="Unassembled WGS sequence"/>
</dbReference>
<gene>
    <name evidence="2" type="ORF">KDA27_20935</name>
</gene>
<sequence length="381" mass="40537">MQIQNPSFHVSLDWNDHTTAIANFGRCHAQKATGALRALEAMPWFDGCSSLDGLAFDGCSPFGAPVAFDFGRVPHCGCLCPPRMECSGPPAGQGLQKEPEGFPPGSVRTAGGYTVVPGQGPQGWSIFGPGKEMKDGPLTNVWGDPHVNESDGTRWDFTKNSNFRLPDGTLIGVQTTSQQGASVTKSLDIVNGADRASITGIDANQPKTSEISYDGYEFRNELVSSEPERDTFVLGGDGKSVQWFQERNGEMRGLVTGATVNAQGNYEQTLDKDAVYSVDPGLTPAVGSAAWGNELRSEITDDVARSAVPQDLKDAFASFVGMDHEQAQRADVATAWPSWFGGLPNSFSTLDDAFGAVHGLGLEVLSFARLSSGIRTLGLPA</sequence>
<dbReference type="EMBL" id="JAGQHS010000156">
    <property type="protein sequence ID" value="MCA9758273.1"/>
    <property type="molecule type" value="Genomic_DNA"/>
</dbReference>